<dbReference type="EMBL" id="JAHRIQ010034817">
    <property type="protein sequence ID" value="MEQ2231532.1"/>
    <property type="molecule type" value="Genomic_DNA"/>
</dbReference>
<gene>
    <name evidence="2" type="ORF">ILYODFUR_001422</name>
</gene>
<evidence type="ECO:0000256" key="1">
    <source>
        <dbReference type="SAM" id="MobiDB-lite"/>
    </source>
</evidence>
<dbReference type="Proteomes" id="UP001482620">
    <property type="component" value="Unassembled WGS sequence"/>
</dbReference>
<feature type="region of interest" description="Disordered" evidence="1">
    <location>
        <begin position="41"/>
        <end position="65"/>
    </location>
</feature>
<comment type="caution">
    <text evidence="2">The sequence shown here is derived from an EMBL/GenBank/DDBJ whole genome shotgun (WGS) entry which is preliminary data.</text>
</comment>
<keyword evidence="3" id="KW-1185">Reference proteome</keyword>
<sequence>ERLLRIQTGLILSPPCLHALNSVRIQVKRRNGLLAVKKDANRNLMGRPKPQQPRERMQREKTHVL</sequence>
<protein>
    <submittedName>
        <fullName evidence="2">Uncharacterized protein</fullName>
    </submittedName>
</protein>
<accession>A0ABV0TJ46</accession>
<reference evidence="2 3" key="1">
    <citation type="submission" date="2021-06" db="EMBL/GenBank/DDBJ databases">
        <authorList>
            <person name="Palmer J.M."/>
        </authorList>
    </citation>
    <scope>NUCLEOTIDE SEQUENCE [LARGE SCALE GENOMIC DNA]</scope>
    <source>
        <strain evidence="3">if_2019</strain>
        <tissue evidence="2">Muscle</tissue>
    </source>
</reference>
<name>A0ABV0TJ46_9TELE</name>
<proteinExistence type="predicted"/>
<feature type="non-terminal residue" evidence="2">
    <location>
        <position position="1"/>
    </location>
</feature>
<organism evidence="2 3">
    <name type="scientific">Ilyodon furcidens</name>
    <name type="common">goldbreast splitfin</name>
    <dbReference type="NCBI Taxonomy" id="33524"/>
    <lineage>
        <taxon>Eukaryota</taxon>
        <taxon>Metazoa</taxon>
        <taxon>Chordata</taxon>
        <taxon>Craniata</taxon>
        <taxon>Vertebrata</taxon>
        <taxon>Euteleostomi</taxon>
        <taxon>Actinopterygii</taxon>
        <taxon>Neopterygii</taxon>
        <taxon>Teleostei</taxon>
        <taxon>Neoteleostei</taxon>
        <taxon>Acanthomorphata</taxon>
        <taxon>Ovalentaria</taxon>
        <taxon>Atherinomorphae</taxon>
        <taxon>Cyprinodontiformes</taxon>
        <taxon>Goodeidae</taxon>
        <taxon>Ilyodon</taxon>
    </lineage>
</organism>
<evidence type="ECO:0000313" key="2">
    <source>
        <dbReference type="EMBL" id="MEQ2231532.1"/>
    </source>
</evidence>
<evidence type="ECO:0000313" key="3">
    <source>
        <dbReference type="Proteomes" id="UP001482620"/>
    </source>
</evidence>
<feature type="compositionally biased region" description="Basic and acidic residues" evidence="1">
    <location>
        <begin position="52"/>
        <end position="65"/>
    </location>
</feature>